<evidence type="ECO:0000256" key="1">
    <source>
        <dbReference type="ARBA" id="ARBA00023125"/>
    </source>
</evidence>
<reference evidence="4" key="1">
    <citation type="submission" date="2011-11" db="EMBL/GenBank/DDBJ databases">
        <title>Complete sequence of Desulfosporosinus orientis DSM 765.</title>
        <authorList>
            <person name="Lucas S."/>
            <person name="Han J."/>
            <person name="Lapidus A."/>
            <person name="Cheng J.-F."/>
            <person name="Goodwin L."/>
            <person name="Pitluck S."/>
            <person name="Peters L."/>
            <person name="Ovchinnikova G."/>
            <person name="Teshima H."/>
            <person name="Detter J.C."/>
            <person name="Han C."/>
            <person name="Tapia R."/>
            <person name="Land M."/>
            <person name="Hauser L."/>
            <person name="Kyrpides N."/>
            <person name="Ivanova N."/>
            <person name="Pagani I."/>
            <person name="Pester M."/>
            <person name="Spring S."/>
            <person name="Ollivier B."/>
            <person name="Rattei T."/>
            <person name="Klenk H.-P."/>
            <person name="Wagner M."/>
            <person name="Loy A."/>
            <person name="Woyke T."/>
        </authorList>
    </citation>
    <scope>NUCLEOTIDE SEQUENCE [LARGE SCALE GENOMIC DNA]</scope>
    <source>
        <strain evidence="4">ATCC 19365 / DSM 765 / NCIMB 8382 / VKM B-1628</strain>
    </source>
</reference>
<keyword evidence="4" id="KW-1185">Reference proteome</keyword>
<evidence type="ECO:0000313" key="4">
    <source>
        <dbReference type="Proteomes" id="UP000006346"/>
    </source>
</evidence>
<dbReference type="GO" id="GO:0003700">
    <property type="term" value="F:DNA-binding transcription factor activity"/>
    <property type="evidence" value="ECO:0007669"/>
    <property type="project" value="InterPro"/>
</dbReference>
<dbReference type="Gene3D" id="1.10.1660.10">
    <property type="match status" value="1"/>
</dbReference>
<dbReference type="InterPro" id="IPR009061">
    <property type="entry name" value="DNA-bd_dom_put_sf"/>
</dbReference>
<dbReference type="InterPro" id="IPR047057">
    <property type="entry name" value="MerR_fam"/>
</dbReference>
<dbReference type="STRING" id="768706.Desor_2154"/>
<dbReference type="Proteomes" id="UP000006346">
    <property type="component" value="Chromosome"/>
</dbReference>
<dbReference type="PANTHER" id="PTHR30204:SF97">
    <property type="entry name" value="MERR FAMILY REGULATORY PROTEIN"/>
    <property type="match status" value="1"/>
</dbReference>
<protein>
    <submittedName>
        <fullName evidence="3">Putative transcriptional regulator</fullName>
    </submittedName>
</protein>
<dbReference type="KEGG" id="dor:Desor_2154"/>
<organism evidence="3 4">
    <name type="scientific">Desulfosporosinus orientis (strain ATCC 19365 / DSM 765 / NCIMB 8382 / VKM B-1628 / Singapore I)</name>
    <name type="common">Desulfotomaculum orientis</name>
    <dbReference type="NCBI Taxonomy" id="768706"/>
    <lineage>
        <taxon>Bacteria</taxon>
        <taxon>Bacillati</taxon>
        <taxon>Bacillota</taxon>
        <taxon>Clostridia</taxon>
        <taxon>Eubacteriales</taxon>
        <taxon>Desulfitobacteriaceae</taxon>
        <taxon>Desulfosporosinus</taxon>
    </lineage>
</organism>
<dbReference type="InterPro" id="IPR000551">
    <property type="entry name" value="MerR-type_HTH_dom"/>
</dbReference>
<dbReference type="Pfam" id="PF13411">
    <property type="entry name" value="MerR_1"/>
    <property type="match status" value="1"/>
</dbReference>
<dbReference type="eggNOG" id="COG0789">
    <property type="taxonomic scope" value="Bacteria"/>
</dbReference>
<dbReference type="CDD" id="cd01107">
    <property type="entry name" value="HTH_BmrR"/>
    <property type="match status" value="1"/>
</dbReference>
<dbReference type="SMART" id="SM00871">
    <property type="entry name" value="AraC_E_bind"/>
    <property type="match status" value="1"/>
</dbReference>
<evidence type="ECO:0000313" key="3">
    <source>
        <dbReference type="EMBL" id="AET67758.1"/>
    </source>
</evidence>
<dbReference type="SMART" id="SM00422">
    <property type="entry name" value="HTH_MERR"/>
    <property type="match status" value="1"/>
</dbReference>
<dbReference type="GO" id="GO:0003677">
    <property type="term" value="F:DNA binding"/>
    <property type="evidence" value="ECO:0007669"/>
    <property type="project" value="UniProtKB-KW"/>
</dbReference>
<name>G7W8P8_DESOD</name>
<dbReference type="Gene3D" id="3.20.80.10">
    <property type="entry name" value="Regulatory factor, effector binding domain"/>
    <property type="match status" value="1"/>
</dbReference>
<dbReference type="eggNOG" id="COG4978">
    <property type="taxonomic scope" value="Bacteria"/>
</dbReference>
<dbReference type="InterPro" id="IPR010499">
    <property type="entry name" value="AraC_E-bd"/>
</dbReference>
<sequence>MYRIGMFSKLGRVTIKTLRHYDEVGLLTPAHVDKENGYRYYTTNQLFRLYEIMALRQMGFSIPEITDIIDGCNIFGILEQRKAELISEQQSIADRLFRLENYILKQKEGHSMNYQAVIKDIPRYTVYSSRFVAPNYNALFKIIPALGEKVRKANPGIKCIEPGYCFNVYLDGEYRDTDINVEFCEAVTDKGQDGDGILFKDIPAVKVVSVLHRGAYEKLGVAYVYVMQWVEQNGYRITGHVRESHIDGIWNKDSVDEWLTELQVPIEKK</sequence>
<dbReference type="InterPro" id="IPR029442">
    <property type="entry name" value="GyrI-like"/>
</dbReference>
<dbReference type="PROSITE" id="PS50937">
    <property type="entry name" value="HTH_MERR_2"/>
    <property type="match status" value="1"/>
</dbReference>
<dbReference type="SUPFAM" id="SSF46955">
    <property type="entry name" value="Putative DNA-binding domain"/>
    <property type="match status" value="1"/>
</dbReference>
<evidence type="ECO:0000259" key="2">
    <source>
        <dbReference type="PROSITE" id="PS50937"/>
    </source>
</evidence>
<reference evidence="3 4" key="2">
    <citation type="journal article" date="2012" name="J. Bacteriol.">
        <title>Complete genome sequences of Desulfosporosinus orientis DSM765T, Desulfosporosinus youngiae DSM17734T, Desulfosporosinus meridiei DSM13257T, and Desulfosporosinus acidiphilus DSM22704T.</title>
        <authorList>
            <person name="Pester M."/>
            <person name="Brambilla E."/>
            <person name="Alazard D."/>
            <person name="Rattei T."/>
            <person name="Weinmaier T."/>
            <person name="Han J."/>
            <person name="Lucas S."/>
            <person name="Lapidus A."/>
            <person name="Cheng J.F."/>
            <person name="Goodwin L."/>
            <person name="Pitluck S."/>
            <person name="Peters L."/>
            <person name="Ovchinnikova G."/>
            <person name="Teshima H."/>
            <person name="Detter J.C."/>
            <person name="Han C.S."/>
            <person name="Tapia R."/>
            <person name="Land M.L."/>
            <person name="Hauser L."/>
            <person name="Kyrpides N.C."/>
            <person name="Ivanova N.N."/>
            <person name="Pagani I."/>
            <person name="Huntmann M."/>
            <person name="Wei C.L."/>
            <person name="Davenport K.W."/>
            <person name="Daligault H."/>
            <person name="Chain P.S."/>
            <person name="Chen A."/>
            <person name="Mavromatis K."/>
            <person name="Markowitz V."/>
            <person name="Szeto E."/>
            <person name="Mikhailova N."/>
            <person name="Pati A."/>
            <person name="Wagner M."/>
            <person name="Woyke T."/>
            <person name="Ollivier B."/>
            <person name="Klenk H.P."/>
            <person name="Spring S."/>
            <person name="Loy A."/>
        </authorList>
    </citation>
    <scope>NUCLEOTIDE SEQUENCE [LARGE SCALE GENOMIC DNA]</scope>
    <source>
        <strain evidence="4">ATCC 19365 / DSM 765 / NCIMB 8382 / VKM B-1628</strain>
    </source>
</reference>
<dbReference type="SUPFAM" id="SSF55136">
    <property type="entry name" value="Probable bacterial effector-binding domain"/>
    <property type="match status" value="1"/>
</dbReference>
<dbReference type="PANTHER" id="PTHR30204">
    <property type="entry name" value="REDOX-CYCLING DRUG-SENSING TRANSCRIPTIONAL ACTIVATOR SOXR"/>
    <property type="match status" value="1"/>
</dbReference>
<keyword evidence="1" id="KW-0238">DNA-binding</keyword>
<dbReference type="OrthoDB" id="9773308at2"/>
<dbReference type="PATRIC" id="fig|768706.3.peg.2170"/>
<dbReference type="Pfam" id="PF06445">
    <property type="entry name" value="GyrI-like"/>
    <property type="match status" value="1"/>
</dbReference>
<dbReference type="RefSeq" id="WP_014184573.1">
    <property type="nucleotide sequence ID" value="NC_016584.1"/>
</dbReference>
<dbReference type="EMBL" id="CP003108">
    <property type="protein sequence ID" value="AET67758.1"/>
    <property type="molecule type" value="Genomic_DNA"/>
</dbReference>
<gene>
    <name evidence="3" type="ordered locus">Desor_2154</name>
</gene>
<dbReference type="HOGENOM" id="CLU_065103_2_2_9"/>
<proteinExistence type="predicted"/>
<accession>G7W8P8</accession>
<dbReference type="InterPro" id="IPR011256">
    <property type="entry name" value="Reg_factor_effector_dom_sf"/>
</dbReference>
<feature type="domain" description="HTH merR-type" evidence="2">
    <location>
        <begin position="1"/>
        <end position="71"/>
    </location>
</feature>
<dbReference type="AlphaFoldDB" id="G7W8P8"/>